<dbReference type="PANTHER" id="PTHR43319">
    <property type="entry name" value="BETA-LACTAMASE-RELATED"/>
    <property type="match status" value="1"/>
</dbReference>
<proteinExistence type="predicted"/>
<dbReference type="InterPro" id="IPR052907">
    <property type="entry name" value="Beta-lactamase/esterase"/>
</dbReference>
<reference evidence="2" key="1">
    <citation type="journal article" date="2021" name="Nat. Commun.">
        <title>Genetic determinants of endophytism in the Arabidopsis root mycobiome.</title>
        <authorList>
            <person name="Mesny F."/>
            <person name="Miyauchi S."/>
            <person name="Thiergart T."/>
            <person name="Pickel B."/>
            <person name="Atanasova L."/>
            <person name="Karlsson M."/>
            <person name="Huettel B."/>
            <person name="Barry K.W."/>
            <person name="Haridas S."/>
            <person name="Chen C."/>
            <person name="Bauer D."/>
            <person name="Andreopoulos W."/>
            <person name="Pangilinan J."/>
            <person name="LaButti K."/>
            <person name="Riley R."/>
            <person name="Lipzen A."/>
            <person name="Clum A."/>
            <person name="Drula E."/>
            <person name="Henrissat B."/>
            <person name="Kohler A."/>
            <person name="Grigoriev I.V."/>
            <person name="Martin F.M."/>
            <person name="Hacquard S."/>
        </authorList>
    </citation>
    <scope>NUCLEOTIDE SEQUENCE</scope>
    <source>
        <strain evidence="2">MPI-CAGE-AT-0147</strain>
    </source>
</reference>
<dbReference type="AlphaFoldDB" id="A0A9P9JJV4"/>
<accession>A0A9P9JJV4</accession>
<protein>
    <submittedName>
        <fullName evidence="2">Beta-lactamase/transpeptidase-like protein</fullName>
    </submittedName>
</protein>
<dbReference type="Pfam" id="PF00144">
    <property type="entry name" value="Beta-lactamase"/>
    <property type="match status" value="1"/>
</dbReference>
<evidence type="ECO:0000313" key="2">
    <source>
        <dbReference type="EMBL" id="KAH7161515.1"/>
    </source>
</evidence>
<evidence type="ECO:0000259" key="1">
    <source>
        <dbReference type="Pfam" id="PF00144"/>
    </source>
</evidence>
<dbReference type="Gene3D" id="3.40.710.10">
    <property type="entry name" value="DD-peptidase/beta-lactamase superfamily"/>
    <property type="match status" value="1"/>
</dbReference>
<dbReference type="OrthoDB" id="5946976at2759"/>
<gene>
    <name evidence="2" type="ORF">EDB81DRAFT_784947</name>
</gene>
<keyword evidence="3" id="KW-1185">Reference proteome</keyword>
<dbReference type="EMBL" id="JAGMUV010000004">
    <property type="protein sequence ID" value="KAH7161515.1"/>
    <property type="molecule type" value="Genomic_DNA"/>
</dbReference>
<name>A0A9P9JJV4_9HYPO</name>
<comment type="caution">
    <text evidence="2">The sequence shown here is derived from an EMBL/GenBank/DDBJ whole genome shotgun (WGS) entry which is preliminary data.</text>
</comment>
<dbReference type="Proteomes" id="UP000738349">
    <property type="component" value="Unassembled WGS sequence"/>
</dbReference>
<dbReference type="SUPFAM" id="SSF56601">
    <property type="entry name" value="beta-lactamase/transpeptidase-like"/>
    <property type="match status" value="1"/>
</dbReference>
<sequence>MAQNSTVRPDARISAAINESRLRGEEGVAVAVYYQGKLIIDSYDGLADPKNNKSVDSKTLFPVFSVTKGITALAAHIQAERGLLDVKATISQYWPEFAANGKGDTTVEDALSHRAGIPQMPQGVTPELMADWDWMVKGIASLKPIFPPGKVNAYHVLSWGWIIGELVRRTDPAKRSFDKFVLEEIFEPLGVSGDIFLGVPNSELSRVAVLNGGLGAPIDDQYSASPEAVFPASPVHNLRVVQQSVGPGAGIISTASAMARVFALLAQGGELDGVQLLSKDRVQSFTGLREGARDPDKIIPIPVWCGKAGYFLGGEPGASSPLVPNHADVLYSPGAGGSYAWADLQDGVSVAICHNNMDTGIIFEPEPTYGPIVRAIQDIVAELKAKEETA</sequence>
<dbReference type="PANTHER" id="PTHR43319:SF3">
    <property type="entry name" value="BETA-LACTAMASE-RELATED DOMAIN-CONTAINING PROTEIN"/>
    <property type="match status" value="1"/>
</dbReference>
<evidence type="ECO:0000313" key="3">
    <source>
        <dbReference type="Proteomes" id="UP000738349"/>
    </source>
</evidence>
<feature type="domain" description="Beta-lactamase-related" evidence="1">
    <location>
        <begin position="25"/>
        <end position="358"/>
    </location>
</feature>
<dbReference type="InterPro" id="IPR001466">
    <property type="entry name" value="Beta-lactam-related"/>
</dbReference>
<dbReference type="InterPro" id="IPR012338">
    <property type="entry name" value="Beta-lactam/transpept-like"/>
</dbReference>
<organism evidence="2 3">
    <name type="scientific">Dactylonectria macrodidyma</name>
    <dbReference type="NCBI Taxonomy" id="307937"/>
    <lineage>
        <taxon>Eukaryota</taxon>
        <taxon>Fungi</taxon>
        <taxon>Dikarya</taxon>
        <taxon>Ascomycota</taxon>
        <taxon>Pezizomycotina</taxon>
        <taxon>Sordariomycetes</taxon>
        <taxon>Hypocreomycetidae</taxon>
        <taxon>Hypocreales</taxon>
        <taxon>Nectriaceae</taxon>
        <taxon>Dactylonectria</taxon>
    </lineage>
</organism>